<sequence length="295" mass="32040">MLDEIHEPLEQERADYNTYTLGSIGHHNVVIAGLHQPGNSSATSVVTQIRNTFSDINCVLLVGIGGGVPVKTNSGIIRLGDVVVSKPAGEYPGVVQYDHGKAEVGVFKRTGALPPPPAVLLHAAQDFAVNRTLTGELMDPLTTSLSRISSDGRLRGFQFPGRMNDFLYQSDYVHLGAGELCSECNCDSRERIKHDYGVDEAYVQVHRGIIASGEFVIKDAMKRDQLAAQYGILCFETEAAGVLADMPCLVIRGVSDYCDSHKNDQWHGYAAATAAAYARELVLRMPIYKSKKSVG</sequence>
<proteinExistence type="predicted"/>
<dbReference type="OrthoDB" id="1577640at2759"/>
<gene>
    <name evidence="2" type="ORF">APUU_41447A</name>
</gene>
<dbReference type="Pfam" id="PF01048">
    <property type="entry name" value="PNP_UDP_1"/>
    <property type="match status" value="1"/>
</dbReference>
<name>A0A7R7XQ96_9EURO</name>
<evidence type="ECO:0000313" key="2">
    <source>
        <dbReference type="EMBL" id="BCS25003.1"/>
    </source>
</evidence>
<dbReference type="GO" id="GO:0003824">
    <property type="term" value="F:catalytic activity"/>
    <property type="evidence" value="ECO:0007669"/>
    <property type="project" value="InterPro"/>
</dbReference>
<evidence type="ECO:0000259" key="1">
    <source>
        <dbReference type="Pfam" id="PF01048"/>
    </source>
</evidence>
<dbReference type="InterPro" id="IPR000845">
    <property type="entry name" value="Nucleoside_phosphorylase_d"/>
</dbReference>
<dbReference type="EMBL" id="AP024446">
    <property type="protein sequence ID" value="BCS25003.1"/>
    <property type="molecule type" value="Genomic_DNA"/>
</dbReference>
<evidence type="ECO:0000313" key="3">
    <source>
        <dbReference type="Proteomes" id="UP000654913"/>
    </source>
</evidence>
<reference evidence="2" key="1">
    <citation type="submission" date="2021-01" db="EMBL/GenBank/DDBJ databases">
        <authorList>
            <consortium name="Aspergillus puulaauensis MK2 genome sequencing consortium"/>
            <person name="Kazuki M."/>
            <person name="Futagami T."/>
        </authorList>
    </citation>
    <scope>NUCLEOTIDE SEQUENCE</scope>
    <source>
        <strain evidence="2">MK2</strain>
    </source>
</reference>
<dbReference type="KEGG" id="apuu:APUU_41447A"/>
<dbReference type="RefSeq" id="XP_041557197.1">
    <property type="nucleotide sequence ID" value="XM_041704631.1"/>
</dbReference>
<feature type="domain" description="Nucleoside phosphorylase" evidence="1">
    <location>
        <begin position="18"/>
        <end position="276"/>
    </location>
</feature>
<accession>A0A7R7XQ96</accession>
<dbReference type="Gene3D" id="3.40.50.1580">
    <property type="entry name" value="Nucleoside phosphorylase domain"/>
    <property type="match status" value="1"/>
</dbReference>
<dbReference type="SUPFAM" id="SSF53167">
    <property type="entry name" value="Purine and uridine phosphorylases"/>
    <property type="match status" value="1"/>
</dbReference>
<dbReference type="GeneID" id="64975008"/>
<dbReference type="InterPro" id="IPR053137">
    <property type="entry name" value="NLR-like"/>
</dbReference>
<keyword evidence="3" id="KW-1185">Reference proteome</keyword>
<dbReference type="Proteomes" id="UP000654913">
    <property type="component" value="Chromosome 4"/>
</dbReference>
<dbReference type="GO" id="GO:0009116">
    <property type="term" value="P:nucleoside metabolic process"/>
    <property type="evidence" value="ECO:0007669"/>
    <property type="project" value="InterPro"/>
</dbReference>
<dbReference type="AlphaFoldDB" id="A0A7R7XQ96"/>
<dbReference type="PANTHER" id="PTHR46082:SF11">
    <property type="entry name" value="AAA+ ATPASE DOMAIN-CONTAINING PROTEIN-RELATED"/>
    <property type="match status" value="1"/>
</dbReference>
<dbReference type="InterPro" id="IPR035994">
    <property type="entry name" value="Nucleoside_phosphorylase_sf"/>
</dbReference>
<dbReference type="PANTHER" id="PTHR46082">
    <property type="entry name" value="ATP/GTP-BINDING PROTEIN-RELATED"/>
    <property type="match status" value="1"/>
</dbReference>
<protein>
    <recommendedName>
        <fullName evidence="1">Nucleoside phosphorylase domain-containing protein</fullName>
    </recommendedName>
</protein>
<reference evidence="2" key="2">
    <citation type="submission" date="2021-02" db="EMBL/GenBank/DDBJ databases">
        <title>Aspergillus puulaauensis MK2 genome sequence.</title>
        <authorList>
            <person name="Futagami T."/>
            <person name="Mori K."/>
            <person name="Kadooka C."/>
            <person name="Tanaka T."/>
        </authorList>
    </citation>
    <scope>NUCLEOTIDE SEQUENCE</scope>
    <source>
        <strain evidence="2">MK2</strain>
    </source>
</reference>
<organism evidence="2 3">
    <name type="scientific">Aspergillus puulaauensis</name>
    <dbReference type="NCBI Taxonomy" id="1220207"/>
    <lineage>
        <taxon>Eukaryota</taxon>
        <taxon>Fungi</taxon>
        <taxon>Dikarya</taxon>
        <taxon>Ascomycota</taxon>
        <taxon>Pezizomycotina</taxon>
        <taxon>Eurotiomycetes</taxon>
        <taxon>Eurotiomycetidae</taxon>
        <taxon>Eurotiales</taxon>
        <taxon>Aspergillaceae</taxon>
        <taxon>Aspergillus</taxon>
    </lineage>
</organism>